<dbReference type="PROSITE" id="PS00455">
    <property type="entry name" value="AMP_BINDING"/>
    <property type="match status" value="1"/>
</dbReference>
<dbReference type="FunFam" id="3.30.300.30:FF:000007">
    <property type="entry name" value="4-coumarate--CoA ligase 2"/>
    <property type="match status" value="1"/>
</dbReference>
<gene>
    <name evidence="5" type="ORF">H2200_013004</name>
</gene>
<accession>A0AA38WWK1</accession>
<dbReference type="InterPro" id="IPR045851">
    <property type="entry name" value="AMP-bd_C_sf"/>
</dbReference>
<comment type="caution">
    <text evidence="5">The sequence shown here is derived from an EMBL/GenBank/DDBJ whole genome shotgun (WGS) entry which is preliminary data.</text>
</comment>
<evidence type="ECO:0000256" key="1">
    <source>
        <dbReference type="ARBA" id="ARBA00006432"/>
    </source>
</evidence>
<reference evidence="5" key="1">
    <citation type="submission" date="2022-10" db="EMBL/GenBank/DDBJ databases">
        <title>Culturing micro-colonial fungi from biological soil crusts in the Mojave desert and describing Neophaeococcomyces mojavensis, and introducing the new genera and species Taxawa tesnikishii.</title>
        <authorList>
            <person name="Kurbessoian T."/>
            <person name="Stajich J.E."/>
        </authorList>
    </citation>
    <scope>NUCLEOTIDE SEQUENCE</scope>
    <source>
        <strain evidence="5">TK_41</strain>
    </source>
</reference>
<proteinExistence type="inferred from homology"/>
<dbReference type="Gene3D" id="3.40.50.12780">
    <property type="entry name" value="N-terminal domain of ligase-like"/>
    <property type="match status" value="1"/>
</dbReference>
<dbReference type="GO" id="GO:0016405">
    <property type="term" value="F:CoA-ligase activity"/>
    <property type="evidence" value="ECO:0007669"/>
    <property type="project" value="TreeGrafter"/>
</dbReference>
<feature type="domain" description="AMP-dependent synthetase/ligase" evidence="3">
    <location>
        <begin position="22"/>
        <end position="391"/>
    </location>
</feature>
<name>A0AA38WWK1_9EURO</name>
<dbReference type="PANTHER" id="PTHR24096">
    <property type="entry name" value="LONG-CHAIN-FATTY-ACID--COA LIGASE"/>
    <property type="match status" value="1"/>
</dbReference>
<dbReference type="InterPro" id="IPR020845">
    <property type="entry name" value="AMP-binding_CS"/>
</dbReference>
<evidence type="ECO:0000259" key="3">
    <source>
        <dbReference type="Pfam" id="PF00501"/>
    </source>
</evidence>
<evidence type="ECO:0000313" key="5">
    <source>
        <dbReference type="EMBL" id="KAJ9602461.1"/>
    </source>
</evidence>
<dbReference type="AlphaFoldDB" id="A0AA38WWK1"/>
<dbReference type="InterPro" id="IPR042099">
    <property type="entry name" value="ANL_N_sf"/>
</dbReference>
<evidence type="ECO:0000313" key="6">
    <source>
        <dbReference type="Proteomes" id="UP001172673"/>
    </source>
</evidence>
<dbReference type="CDD" id="cd05911">
    <property type="entry name" value="Firefly_Luc_like"/>
    <property type="match status" value="1"/>
</dbReference>
<dbReference type="EMBL" id="JAPDRK010000026">
    <property type="protein sequence ID" value="KAJ9602461.1"/>
    <property type="molecule type" value="Genomic_DNA"/>
</dbReference>
<comment type="similarity">
    <text evidence="1">Belongs to the ATP-dependent AMP-binding enzyme family.</text>
</comment>
<dbReference type="Pfam" id="PF13193">
    <property type="entry name" value="AMP-binding_C"/>
    <property type="match status" value="1"/>
</dbReference>
<sequence>MPIESAFPPITVPPVDVWTFLFERTDRDFPEDHVVFVDIAAQKQQSVRDVRDAAIRFGRGLRQQWKWQKGDVLALFTPNSTEVAPATFGTLWAGGVVCPFNNLYTVGELVSQLKSSQAKALVTHVACLEVAREAALLAGLPLERILLVGPHDPKKRIQHFSELQALKGVVEKVAINPKEDLAYLVYSSGTTGLPKGVMLTHENIVANLLQGTVMDAGQTHWSKDRVIGFLPMYHIYGIAVLLLQPIYRGVRVYVMQRFELEPFCRIIQDDKITFAFVVPPVVLALAKHPLVDKYNLSSLRMTHSSAAPLTDDLVQMVWKRLKLPIKQGYGLSEASPGVATQPWNEWNKTVGSAGTLLPSMSLKCVDDGKEVPIGGTGEIWIKGPNIFKGYYNNPKATAESITPDGWYRTGDVGYIDKEHNLYITDRIKELIKYNGFQVAPAQLEGLLLAHPAVNDVAVIGVYSSEKATELPRAYVVPAKGYTGGPELEKEISEWLHKKVAPYKRLRGGVRFVEAIPKSNAGKVLRRVLSEQAKKEESARL</sequence>
<dbReference type="InterPro" id="IPR000873">
    <property type="entry name" value="AMP-dep_synth/lig_dom"/>
</dbReference>
<keyword evidence="6" id="KW-1185">Reference proteome</keyword>
<dbReference type="Pfam" id="PF00501">
    <property type="entry name" value="AMP-binding"/>
    <property type="match status" value="1"/>
</dbReference>
<dbReference type="PANTHER" id="PTHR24096:SF149">
    <property type="entry name" value="AMP-BINDING DOMAIN-CONTAINING PROTEIN-RELATED"/>
    <property type="match status" value="1"/>
</dbReference>
<organism evidence="5 6">
    <name type="scientific">Cladophialophora chaetospira</name>
    <dbReference type="NCBI Taxonomy" id="386627"/>
    <lineage>
        <taxon>Eukaryota</taxon>
        <taxon>Fungi</taxon>
        <taxon>Dikarya</taxon>
        <taxon>Ascomycota</taxon>
        <taxon>Pezizomycotina</taxon>
        <taxon>Eurotiomycetes</taxon>
        <taxon>Chaetothyriomycetidae</taxon>
        <taxon>Chaetothyriales</taxon>
        <taxon>Herpotrichiellaceae</taxon>
        <taxon>Cladophialophora</taxon>
    </lineage>
</organism>
<protein>
    <submittedName>
        <fullName evidence="5">Uncharacterized protein</fullName>
    </submittedName>
</protein>
<dbReference type="Gene3D" id="3.30.300.30">
    <property type="match status" value="1"/>
</dbReference>
<feature type="domain" description="AMP-binding enzyme C-terminal" evidence="4">
    <location>
        <begin position="443"/>
        <end position="522"/>
    </location>
</feature>
<evidence type="ECO:0000256" key="2">
    <source>
        <dbReference type="ARBA" id="ARBA00022598"/>
    </source>
</evidence>
<dbReference type="SUPFAM" id="SSF56801">
    <property type="entry name" value="Acetyl-CoA synthetase-like"/>
    <property type="match status" value="1"/>
</dbReference>
<dbReference type="Proteomes" id="UP001172673">
    <property type="component" value="Unassembled WGS sequence"/>
</dbReference>
<evidence type="ECO:0000259" key="4">
    <source>
        <dbReference type="Pfam" id="PF13193"/>
    </source>
</evidence>
<dbReference type="InterPro" id="IPR025110">
    <property type="entry name" value="AMP-bd_C"/>
</dbReference>
<keyword evidence="2" id="KW-0436">Ligase</keyword>